<dbReference type="GeneID" id="55995834"/>
<dbReference type="OrthoDB" id="4226907at2759"/>
<protein>
    <recommendedName>
        <fullName evidence="5">Conidiation-specific protein 10</fullName>
    </recommendedName>
</protein>
<feature type="compositionally biased region" description="Gly residues" evidence="1">
    <location>
        <begin position="108"/>
        <end position="118"/>
    </location>
</feature>
<name>A0A7H8R5D1_TALRU</name>
<keyword evidence="4" id="KW-1185">Reference proteome</keyword>
<dbReference type="AlphaFoldDB" id="A0A7H8R5D1"/>
<feature type="region of interest" description="Disordered" evidence="1">
    <location>
        <begin position="76"/>
        <end position="174"/>
    </location>
</feature>
<proteinExistence type="predicted"/>
<accession>A0A7H8R5D1</accession>
<dbReference type="InterPro" id="IPR019626">
    <property type="entry name" value="Stress-induced_KGG_rpt"/>
</dbReference>
<evidence type="ECO:0000313" key="3">
    <source>
        <dbReference type="EMBL" id="QKX61198.1"/>
    </source>
</evidence>
<reference evidence="4" key="1">
    <citation type="submission" date="2020-06" db="EMBL/GenBank/DDBJ databases">
        <title>A chromosome-scale genome assembly of Talaromyces rugulosus W13939.</title>
        <authorList>
            <person name="Wang B."/>
            <person name="Guo L."/>
            <person name="Ye K."/>
            <person name="Wang L."/>
        </authorList>
    </citation>
    <scope>NUCLEOTIDE SEQUENCE [LARGE SCALE GENOMIC DNA]</scope>
    <source>
        <strain evidence="4">W13939</strain>
    </source>
</reference>
<dbReference type="RefSeq" id="XP_035347373.1">
    <property type="nucleotide sequence ID" value="XM_035491480.1"/>
</dbReference>
<dbReference type="Proteomes" id="UP000509510">
    <property type="component" value="Chromosome IV"/>
</dbReference>
<feature type="compositionally biased region" description="Polar residues" evidence="1">
    <location>
        <begin position="76"/>
        <end position="87"/>
    </location>
</feature>
<gene>
    <name evidence="3" type="ORF">TRUGW13939_08345</name>
</gene>
<evidence type="ECO:0000256" key="2">
    <source>
        <dbReference type="SAM" id="Phobius"/>
    </source>
</evidence>
<keyword evidence="2" id="KW-1133">Transmembrane helix</keyword>
<evidence type="ECO:0008006" key="5">
    <source>
        <dbReference type="Google" id="ProtNLM"/>
    </source>
</evidence>
<keyword evidence="2" id="KW-0812">Transmembrane</keyword>
<dbReference type="EMBL" id="CP055901">
    <property type="protein sequence ID" value="QKX61198.1"/>
    <property type="molecule type" value="Genomic_DNA"/>
</dbReference>
<sequence length="174" mass="19568">MYRMLPGDILVFFFLHYIFVVQVMTVAMTLTRKIYQTSSQNFLRCKAQLQISFQANHVPRWFLGSVFLVGKRNLSTAKGPQQAQHPNPGNFANRPKEEMTEISRKGGQKGGRARGVGGFHDMDPDKQREIAAKGGRASRGSFTKGSKRARETGRKGGKSRKHGSLEDEYSDVFE</sequence>
<dbReference type="Pfam" id="PF10685">
    <property type="entry name" value="KGG"/>
    <property type="match status" value="2"/>
</dbReference>
<organism evidence="3 4">
    <name type="scientific">Talaromyces rugulosus</name>
    <name type="common">Penicillium rugulosum</name>
    <dbReference type="NCBI Taxonomy" id="121627"/>
    <lineage>
        <taxon>Eukaryota</taxon>
        <taxon>Fungi</taxon>
        <taxon>Dikarya</taxon>
        <taxon>Ascomycota</taxon>
        <taxon>Pezizomycotina</taxon>
        <taxon>Eurotiomycetes</taxon>
        <taxon>Eurotiomycetidae</taxon>
        <taxon>Eurotiales</taxon>
        <taxon>Trichocomaceae</taxon>
        <taxon>Talaromyces</taxon>
        <taxon>Talaromyces sect. Islandici</taxon>
    </lineage>
</organism>
<keyword evidence="2" id="KW-0472">Membrane</keyword>
<dbReference type="KEGG" id="trg:TRUGW13939_08345"/>
<feature type="compositionally biased region" description="Basic and acidic residues" evidence="1">
    <location>
        <begin position="120"/>
        <end position="131"/>
    </location>
</feature>
<feature type="compositionally biased region" description="Basic and acidic residues" evidence="1">
    <location>
        <begin position="94"/>
        <end position="104"/>
    </location>
</feature>
<feature type="transmembrane region" description="Helical" evidence="2">
    <location>
        <begin position="12"/>
        <end position="30"/>
    </location>
</feature>
<evidence type="ECO:0000313" key="4">
    <source>
        <dbReference type="Proteomes" id="UP000509510"/>
    </source>
</evidence>
<evidence type="ECO:0000256" key="1">
    <source>
        <dbReference type="SAM" id="MobiDB-lite"/>
    </source>
</evidence>